<evidence type="ECO:0000256" key="1">
    <source>
        <dbReference type="SAM" id="MobiDB-lite"/>
    </source>
</evidence>
<dbReference type="EMBL" id="MH117938">
    <property type="protein sequence ID" value="AXP83329.1"/>
    <property type="molecule type" value="mRNA"/>
</dbReference>
<reference evidence="5" key="1">
    <citation type="submission" date="2018-03" db="EMBL/GenBank/DDBJ databases">
        <authorList>
            <person name="Keele B.F."/>
        </authorList>
    </citation>
    <scope>NUCLEOTIDE SEQUENCE</scope>
</reference>
<evidence type="ECO:0000313" key="7">
    <source>
        <dbReference type="EMBL" id="AXP83329.1"/>
    </source>
</evidence>
<name>A0A346KIX2_PIG</name>
<dbReference type="EMBL" id="MH117936">
    <property type="protein sequence ID" value="AXP83327.1"/>
    <property type="molecule type" value="mRNA"/>
</dbReference>
<evidence type="ECO:0000313" key="3">
    <source>
        <dbReference type="EMBL" id="AXP83325.1"/>
    </source>
</evidence>
<evidence type="ECO:0000313" key="5">
    <source>
        <dbReference type="EMBL" id="AXP83327.1"/>
    </source>
</evidence>
<dbReference type="EMBL" id="MH117937">
    <property type="protein sequence ID" value="AXP83328.1"/>
    <property type="molecule type" value="mRNA"/>
</dbReference>
<gene>
    <name evidence="5" type="primary">E2F3b</name>
</gene>
<dbReference type="EMBL" id="MH086250">
    <property type="protein sequence ID" value="AXP83324.1"/>
    <property type="molecule type" value="mRNA"/>
</dbReference>
<dbReference type="EMBL" id="MH117934">
    <property type="protein sequence ID" value="AXP83325.1"/>
    <property type="molecule type" value="mRNA"/>
</dbReference>
<evidence type="ECO:0000313" key="2">
    <source>
        <dbReference type="EMBL" id="AXP83324.1"/>
    </source>
</evidence>
<sequence>MPLQQQMNKVAPEPNLKDRGLSIWAQAVIVIGGQRVCVAAPPPKPEGSPLVPFREPDPA</sequence>
<proteinExistence type="evidence at transcript level"/>
<dbReference type="EMBL" id="MH117935">
    <property type="protein sequence ID" value="AXP83326.1"/>
    <property type="molecule type" value="mRNA"/>
</dbReference>
<evidence type="ECO:0000313" key="6">
    <source>
        <dbReference type="EMBL" id="AXP83328.1"/>
    </source>
</evidence>
<feature type="region of interest" description="Disordered" evidence="1">
    <location>
        <begin position="40"/>
        <end position="59"/>
    </location>
</feature>
<evidence type="ECO:0000313" key="4">
    <source>
        <dbReference type="EMBL" id="AXP83326.1"/>
    </source>
</evidence>
<accession>A0A346KIX2</accession>
<dbReference type="AlphaFoldDB" id="A0A346KIX2"/>
<organism evidence="5">
    <name type="scientific">Sus scrofa</name>
    <name type="common">Pig</name>
    <dbReference type="NCBI Taxonomy" id="9823"/>
    <lineage>
        <taxon>Eukaryota</taxon>
        <taxon>Metazoa</taxon>
        <taxon>Chordata</taxon>
        <taxon>Craniata</taxon>
        <taxon>Vertebrata</taxon>
        <taxon>Euteleostomi</taxon>
        <taxon>Mammalia</taxon>
        <taxon>Eutheria</taxon>
        <taxon>Laurasiatheria</taxon>
        <taxon>Artiodactyla</taxon>
        <taxon>Suina</taxon>
        <taxon>Suidae</taxon>
        <taxon>Sus</taxon>
    </lineage>
</organism>
<protein>
    <submittedName>
        <fullName evidence="2">E2F transcription factor 3b transcript variant 3</fullName>
    </submittedName>
    <submittedName>
        <fullName evidence="3">E2F transcription factor 3b transcript variant 4</fullName>
    </submittedName>
    <submittedName>
        <fullName evidence="4">E2F transcription factor 3b transcript variant 5</fullName>
    </submittedName>
    <submittedName>
        <fullName evidence="5">E2F transcription factor 3b transcript variant 6</fullName>
    </submittedName>
    <submittedName>
        <fullName evidence="6">E2F transcription factor 3b transcript variant 7</fullName>
    </submittedName>
    <submittedName>
        <fullName evidence="7">E2F transcription factor 3b transcript variant 8</fullName>
    </submittedName>
</protein>